<dbReference type="InterPro" id="IPR039143">
    <property type="entry name" value="GNPNAT1-like"/>
</dbReference>
<reference evidence="2" key="1">
    <citation type="submission" date="2020-09" db="EMBL/GenBank/DDBJ databases">
        <title>Pelagicoccus enzymogenes sp. nov. with an EPS production, isolated from marine sediment.</title>
        <authorList>
            <person name="Feng X."/>
        </authorList>
    </citation>
    <scope>NUCLEOTIDE SEQUENCE</scope>
    <source>
        <strain evidence="2">NFK12</strain>
    </source>
</reference>
<feature type="domain" description="N-acetyltransferase" evidence="1">
    <location>
        <begin position="5"/>
        <end position="141"/>
    </location>
</feature>
<sequence length="141" mass="15553">MGRSATVAEVPFSERREEIRSLRFEVFVHEQGVPAEIEMDEWDERSRHVLAQVGERVVGTGRLLPDGHIGRVAVLAPFRGQGIGALLMGQLIAMGKEAGMGRLVLSAQTRAVAFYEGLGFVKQGETYQEAGIPHVRMYLDC</sequence>
<dbReference type="SUPFAM" id="SSF55729">
    <property type="entry name" value="Acyl-CoA N-acyltransferases (Nat)"/>
    <property type="match status" value="1"/>
</dbReference>
<gene>
    <name evidence="2" type="ORF">IEN85_07705</name>
</gene>
<organism evidence="2 3">
    <name type="scientific">Pelagicoccus enzymogenes</name>
    <dbReference type="NCBI Taxonomy" id="2773457"/>
    <lineage>
        <taxon>Bacteria</taxon>
        <taxon>Pseudomonadati</taxon>
        <taxon>Verrucomicrobiota</taxon>
        <taxon>Opitutia</taxon>
        <taxon>Puniceicoccales</taxon>
        <taxon>Pelagicoccaceae</taxon>
        <taxon>Pelagicoccus</taxon>
    </lineage>
</organism>
<evidence type="ECO:0000313" key="2">
    <source>
        <dbReference type="EMBL" id="MBD5779376.1"/>
    </source>
</evidence>
<proteinExistence type="predicted"/>
<dbReference type="PANTHER" id="PTHR13355:SF11">
    <property type="entry name" value="GLUCOSAMINE 6-PHOSPHATE N-ACETYLTRANSFERASE"/>
    <property type="match status" value="1"/>
</dbReference>
<name>A0A927F8U9_9BACT</name>
<dbReference type="Pfam" id="PF13673">
    <property type="entry name" value="Acetyltransf_10"/>
    <property type="match status" value="1"/>
</dbReference>
<dbReference type="CDD" id="cd04301">
    <property type="entry name" value="NAT_SF"/>
    <property type="match status" value="1"/>
</dbReference>
<dbReference type="Proteomes" id="UP000622317">
    <property type="component" value="Unassembled WGS sequence"/>
</dbReference>
<dbReference type="InterPro" id="IPR016181">
    <property type="entry name" value="Acyl_CoA_acyltransferase"/>
</dbReference>
<dbReference type="Gene3D" id="3.40.630.30">
    <property type="match status" value="1"/>
</dbReference>
<dbReference type="AlphaFoldDB" id="A0A927F8U9"/>
<dbReference type="InterPro" id="IPR000182">
    <property type="entry name" value="GNAT_dom"/>
</dbReference>
<dbReference type="PROSITE" id="PS51186">
    <property type="entry name" value="GNAT"/>
    <property type="match status" value="1"/>
</dbReference>
<comment type="caution">
    <text evidence="2">The sequence shown here is derived from an EMBL/GenBank/DDBJ whole genome shotgun (WGS) entry which is preliminary data.</text>
</comment>
<protein>
    <submittedName>
        <fullName evidence="2">GNAT family N-acetyltransferase</fullName>
    </submittedName>
</protein>
<dbReference type="PANTHER" id="PTHR13355">
    <property type="entry name" value="GLUCOSAMINE 6-PHOSPHATE N-ACETYLTRANSFERASE"/>
    <property type="match status" value="1"/>
</dbReference>
<accession>A0A927F8U9</accession>
<dbReference type="EMBL" id="JACYFG010000007">
    <property type="protein sequence ID" value="MBD5779376.1"/>
    <property type="molecule type" value="Genomic_DNA"/>
</dbReference>
<dbReference type="RefSeq" id="WP_191616504.1">
    <property type="nucleotide sequence ID" value="NZ_JACYFG010000007.1"/>
</dbReference>
<evidence type="ECO:0000313" key="3">
    <source>
        <dbReference type="Proteomes" id="UP000622317"/>
    </source>
</evidence>
<keyword evidence="3" id="KW-1185">Reference proteome</keyword>
<dbReference type="GO" id="GO:0004343">
    <property type="term" value="F:glucosamine 6-phosphate N-acetyltransferase activity"/>
    <property type="evidence" value="ECO:0007669"/>
    <property type="project" value="TreeGrafter"/>
</dbReference>
<evidence type="ECO:0000259" key="1">
    <source>
        <dbReference type="PROSITE" id="PS51186"/>
    </source>
</evidence>